<protein>
    <submittedName>
        <fullName evidence="2">Diatom-specific cyclin</fullName>
    </submittedName>
</protein>
<reference evidence="2" key="1">
    <citation type="submission" date="2020-06" db="EMBL/GenBank/DDBJ databases">
        <authorList>
            <consortium name="Plant Systems Biology data submission"/>
        </authorList>
    </citation>
    <scope>NUCLEOTIDE SEQUENCE</scope>
    <source>
        <strain evidence="2">D6</strain>
    </source>
</reference>
<sequence>MLFESTNADDALDVLRAMRKLEENGYAVTTDEELVEEFVGGDQTRLTPDCKRVGRWRAKMVDFCYEVAEYCMSDRETVAIAMSYLDRFLRTPAGLEVCQNQDLFKLAAMTCHYTTIKIHEPPAVPPEVISEMSLGAFSVEQAEDMEFVILQSIGWRVNPPTSYAFLRQFLYLIPVGLMTAATKESVYEEAVQQLDFALRDRHFVKDKESVIAMSGLLNVLKAHCGDDTEKYVAVWSTLMKNVEMDSRIVLATQAKLKALADSMEADVESFDSTGSVDKFPCKRLFYGRSNSLQSIEVS</sequence>
<dbReference type="Pfam" id="PF00134">
    <property type="entry name" value="Cyclin_N"/>
    <property type="match status" value="1"/>
</dbReference>
<dbReference type="FunFam" id="1.10.472.10:FF:000093">
    <property type="entry name" value="Predicted protein"/>
    <property type="match status" value="1"/>
</dbReference>
<evidence type="ECO:0000313" key="3">
    <source>
        <dbReference type="Proteomes" id="UP001153069"/>
    </source>
</evidence>
<comment type="caution">
    <text evidence="2">The sequence shown here is derived from an EMBL/GenBank/DDBJ whole genome shotgun (WGS) entry which is preliminary data.</text>
</comment>
<dbReference type="EMBL" id="CAICTM010000373">
    <property type="protein sequence ID" value="CAB9509074.1"/>
    <property type="molecule type" value="Genomic_DNA"/>
</dbReference>
<accession>A0A9N8DZV7</accession>
<proteinExistence type="predicted"/>
<dbReference type="OrthoDB" id="64224at2759"/>
<feature type="domain" description="Cyclin N-terminal" evidence="1">
    <location>
        <begin position="55"/>
        <end position="158"/>
    </location>
</feature>
<keyword evidence="3" id="KW-1185">Reference proteome</keyword>
<organism evidence="2 3">
    <name type="scientific">Seminavis robusta</name>
    <dbReference type="NCBI Taxonomy" id="568900"/>
    <lineage>
        <taxon>Eukaryota</taxon>
        <taxon>Sar</taxon>
        <taxon>Stramenopiles</taxon>
        <taxon>Ochrophyta</taxon>
        <taxon>Bacillariophyta</taxon>
        <taxon>Bacillariophyceae</taxon>
        <taxon>Bacillariophycidae</taxon>
        <taxon>Naviculales</taxon>
        <taxon>Naviculaceae</taxon>
        <taxon>Seminavis</taxon>
    </lineage>
</organism>
<dbReference type="Gene3D" id="1.10.472.10">
    <property type="entry name" value="Cyclin-like"/>
    <property type="match status" value="2"/>
</dbReference>
<dbReference type="PANTHER" id="PTHR10177">
    <property type="entry name" value="CYCLINS"/>
    <property type="match status" value="1"/>
</dbReference>
<dbReference type="InterPro" id="IPR006671">
    <property type="entry name" value="Cyclin_N"/>
</dbReference>
<evidence type="ECO:0000313" key="2">
    <source>
        <dbReference type="EMBL" id="CAB9509074.1"/>
    </source>
</evidence>
<dbReference type="InterPro" id="IPR036915">
    <property type="entry name" value="Cyclin-like_sf"/>
</dbReference>
<evidence type="ECO:0000259" key="1">
    <source>
        <dbReference type="Pfam" id="PF00134"/>
    </source>
</evidence>
<name>A0A9N8DZV7_9STRA</name>
<dbReference type="Proteomes" id="UP001153069">
    <property type="component" value="Unassembled WGS sequence"/>
</dbReference>
<gene>
    <name evidence="2" type="ORF">SEMRO_374_G129180.1</name>
</gene>
<dbReference type="InterPro" id="IPR039361">
    <property type="entry name" value="Cyclin"/>
</dbReference>
<dbReference type="SUPFAM" id="SSF47954">
    <property type="entry name" value="Cyclin-like"/>
    <property type="match status" value="1"/>
</dbReference>
<dbReference type="AlphaFoldDB" id="A0A9N8DZV7"/>